<dbReference type="OrthoDB" id="9990982at2759"/>
<keyword evidence="2" id="KW-0675">Receptor</keyword>
<keyword evidence="3" id="KW-1185">Reference proteome</keyword>
<feature type="signal peptide" evidence="1">
    <location>
        <begin position="1"/>
        <end position="17"/>
    </location>
</feature>
<proteinExistence type="predicted"/>
<dbReference type="AlphaFoldDB" id="A0A0C2BH29"/>
<sequence length="128" mass="14035">MLSCDTLSLTLAHIAFGALLRSVAVYDPDGVAVDELSGNLYWTSKSRNAIMMSDSENLYIKTVYRRGPGVLPYALAIDSAHRTIFWSDVGKKPSLNRMSIIDDDRGVDVVLDSSLVRPTALAVDPYAR</sequence>
<evidence type="ECO:0000313" key="3">
    <source>
        <dbReference type="Proteomes" id="UP000054047"/>
    </source>
</evidence>
<keyword evidence="2" id="KW-0449">Lipoprotein</keyword>
<name>A0A0C2BH29_9BILA</name>
<dbReference type="Gene3D" id="2.120.10.30">
    <property type="entry name" value="TolB, C-terminal domain"/>
    <property type="match status" value="1"/>
</dbReference>
<dbReference type="InterPro" id="IPR000033">
    <property type="entry name" value="LDLR_classB_rpt"/>
</dbReference>
<dbReference type="InterPro" id="IPR011042">
    <property type="entry name" value="6-blade_b-propeller_TolB-like"/>
</dbReference>
<dbReference type="Proteomes" id="UP000054047">
    <property type="component" value="Unassembled WGS sequence"/>
</dbReference>
<dbReference type="SMART" id="SM00135">
    <property type="entry name" value="LY"/>
    <property type="match status" value="2"/>
</dbReference>
<evidence type="ECO:0000313" key="2">
    <source>
        <dbReference type="EMBL" id="KIH43073.1"/>
    </source>
</evidence>
<dbReference type="EMBL" id="KN789393">
    <property type="protein sequence ID" value="KIH43073.1"/>
    <property type="molecule type" value="Genomic_DNA"/>
</dbReference>
<dbReference type="InterPro" id="IPR050778">
    <property type="entry name" value="Cueball_EGF_LRP_Nidogen"/>
</dbReference>
<protein>
    <submittedName>
        <fullName evidence="2">Low-density lipoprotein receptor repeat class B</fullName>
    </submittedName>
</protein>
<organism evidence="2 3">
    <name type="scientific">Ancylostoma duodenale</name>
    <dbReference type="NCBI Taxonomy" id="51022"/>
    <lineage>
        <taxon>Eukaryota</taxon>
        <taxon>Metazoa</taxon>
        <taxon>Ecdysozoa</taxon>
        <taxon>Nematoda</taxon>
        <taxon>Chromadorea</taxon>
        <taxon>Rhabditida</taxon>
        <taxon>Rhabditina</taxon>
        <taxon>Rhabditomorpha</taxon>
        <taxon>Strongyloidea</taxon>
        <taxon>Ancylostomatidae</taxon>
        <taxon>Ancylostomatinae</taxon>
        <taxon>Ancylostoma</taxon>
    </lineage>
</organism>
<dbReference type="Pfam" id="PF00058">
    <property type="entry name" value="Ldl_recept_b"/>
    <property type="match status" value="1"/>
</dbReference>
<accession>A0A0C2BH29</accession>
<keyword evidence="1" id="KW-0732">Signal</keyword>
<dbReference type="SUPFAM" id="SSF63825">
    <property type="entry name" value="YWTD domain"/>
    <property type="match status" value="1"/>
</dbReference>
<dbReference type="PANTHER" id="PTHR46513">
    <property type="entry name" value="VITELLOGENIN RECEPTOR-LIKE PROTEIN-RELATED-RELATED"/>
    <property type="match status" value="1"/>
</dbReference>
<feature type="chain" id="PRO_5002146147" evidence="1">
    <location>
        <begin position="18"/>
        <end position="128"/>
    </location>
</feature>
<reference evidence="2 3" key="1">
    <citation type="submission" date="2013-12" db="EMBL/GenBank/DDBJ databases">
        <title>Draft genome of the parsitic nematode Ancylostoma duodenale.</title>
        <authorList>
            <person name="Mitreva M."/>
        </authorList>
    </citation>
    <scope>NUCLEOTIDE SEQUENCE [LARGE SCALE GENOMIC DNA]</scope>
    <source>
        <strain evidence="2 3">Zhejiang</strain>
    </source>
</reference>
<feature type="non-terminal residue" evidence="2">
    <location>
        <position position="128"/>
    </location>
</feature>
<evidence type="ECO:0000256" key="1">
    <source>
        <dbReference type="SAM" id="SignalP"/>
    </source>
</evidence>
<gene>
    <name evidence="2" type="ORF">ANCDUO_26930</name>
</gene>